<feature type="region of interest" description="Disordered" evidence="1">
    <location>
        <begin position="1"/>
        <end position="24"/>
    </location>
</feature>
<dbReference type="EMBL" id="MCHY01000007">
    <property type="protein sequence ID" value="RKD24986.1"/>
    <property type="molecule type" value="Genomic_DNA"/>
</dbReference>
<sequence>MDRFEQAYKQYRDEAEQKSAQQQSDIALGRDEIVAVRKNEDGDLIAFKTATGRELDYPTALAEAKAGQLARIDVFQRYGRDILRSEPDGIKENNLDQLPKF</sequence>
<evidence type="ECO:0000313" key="2">
    <source>
        <dbReference type="EMBL" id="RKD24986.1"/>
    </source>
</evidence>
<organism evidence="2 3">
    <name type="scientific">Ammoniphilus oxalaticus</name>
    <dbReference type="NCBI Taxonomy" id="66863"/>
    <lineage>
        <taxon>Bacteria</taxon>
        <taxon>Bacillati</taxon>
        <taxon>Bacillota</taxon>
        <taxon>Bacilli</taxon>
        <taxon>Bacillales</taxon>
        <taxon>Paenibacillaceae</taxon>
        <taxon>Aneurinibacillus group</taxon>
        <taxon>Ammoniphilus</taxon>
    </lineage>
</organism>
<reference evidence="2 3" key="1">
    <citation type="submission" date="2016-08" db="EMBL/GenBank/DDBJ databases">
        <title>Novel Firmicute Genomes.</title>
        <authorList>
            <person name="Poppleton D.I."/>
            <person name="Gribaldo S."/>
        </authorList>
    </citation>
    <scope>NUCLEOTIDE SEQUENCE [LARGE SCALE GENOMIC DNA]</scope>
    <source>
        <strain evidence="2 3">RAOx-1</strain>
    </source>
</reference>
<feature type="compositionally biased region" description="Basic and acidic residues" evidence="1">
    <location>
        <begin position="1"/>
        <end position="17"/>
    </location>
</feature>
<evidence type="ECO:0008006" key="4">
    <source>
        <dbReference type="Google" id="ProtNLM"/>
    </source>
</evidence>
<dbReference type="AlphaFoldDB" id="A0A419SLT7"/>
<accession>A0A419SLT7</accession>
<dbReference type="OrthoDB" id="1647761at2"/>
<dbReference type="Pfam" id="PF13031">
    <property type="entry name" value="DUF3892"/>
    <property type="match status" value="1"/>
</dbReference>
<comment type="caution">
    <text evidence="2">The sequence shown here is derived from an EMBL/GenBank/DDBJ whole genome shotgun (WGS) entry which is preliminary data.</text>
</comment>
<protein>
    <recommendedName>
        <fullName evidence="4">DUF3892 domain-containing protein</fullName>
    </recommendedName>
</protein>
<dbReference type="Proteomes" id="UP000284219">
    <property type="component" value="Unassembled WGS sequence"/>
</dbReference>
<evidence type="ECO:0000313" key="3">
    <source>
        <dbReference type="Proteomes" id="UP000284219"/>
    </source>
</evidence>
<name>A0A419SLT7_9BACL</name>
<evidence type="ECO:0000256" key="1">
    <source>
        <dbReference type="SAM" id="MobiDB-lite"/>
    </source>
</evidence>
<keyword evidence="3" id="KW-1185">Reference proteome</keyword>
<gene>
    <name evidence="2" type="ORF">BEP19_03890</name>
</gene>
<dbReference type="InterPro" id="IPR024997">
    <property type="entry name" value="DUF3892"/>
</dbReference>
<dbReference type="RefSeq" id="WP_120188804.1">
    <property type="nucleotide sequence ID" value="NZ_MCHY01000007.1"/>
</dbReference>
<proteinExistence type="predicted"/>